<dbReference type="WBParaSite" id="PS1159_v2.g280.t1">
    <property type="protein sequence ID" value="PS1159_v2.g280.t1"/>
    <property type="gene ID" value="PS1159_v2.g280"/>
</dbReference>
<protein>
    <submittedName>
        <fullName evidence="2">Inhibitor of growth protein N-terminal histone-binding domain-containing protein</fullName>
    </submittedName>
</protein>
<name>A0AC35G8I9_9BILA</name>
<proteinExistence type="predicted"/>
<dbReference type="Proteomes" id="UP000887580">
    <property type="component" value="Unplaced"/>
</dbReference>
<organism evidence="1 2">
    <name type="scientific">Panagrolaimus sp. PS1159</name>
    <dbReference type="NCBI Taxonomy" id="55785"/>
    <lineage>
        <taxon>Eukaryota</taxon>
        <taxon>Metazoa</taxon>
        <taxon>Ecdysozoa</taxon>
        <taxon>Nematoda</taxon>
        <taxon>Chromadorea</taxon>
        <taxon>Rhabditida</taxon>
        <taxon>Tylenchina</taxon>
        <taxon>Panagrolaimomorpha</taxon>
        <taxon>Panagrolaimoidea</taxon>
        <taxon>Panagrolaimidae</taxon>
        <taxon>Panagrolaimus</taxon>
    </lineage>
</organism>
<accession>A0AC35G8I9</accession>
<evidence type="ECO:0000313" key="1">
    <source>
        <dbReference type="Proteomes" id="UP000887580"/>
    </source>
</evidence>
<reference evidence="2" key="1">
    <citation type="submission" date="2022-11" db="UniProtKB">
        <authorList>
            <consortium name="WormBaseParasite"/>
        </authorList>
    </citation>
    <scope>IDENTIFICATION</scope>
</reference>
<sequence>MQYYYECLEVYEKLVPEVKKHCKLLRKLDAKFLVVRDSYLEALSQFEDTKEEMTPSIRLYSKQVIEKGQETLNRITQEKWKTANSLMITIEYYLSRINGYVREFKCEIDSDNTPGTSIEIEKKFLEANRKRVKEIQEIRDEYPFLDDIFKIPEPELESTESAINESMVEPIKINGHRQQNIAVLLQDIGSSFRDDPPGIRSSNNSNANKKNSFKIKTERRGSINGGAGTPSPRAMSPRLPKTPRFPNNNDSTMLTLPEPSPSSNSVSPMEHSNNLSSSVTSAQPRSSRSRKKKKKEKKKLDQAEPQSSRSSRLQNKLDHENQVKSIHKEFYNQSGNPKYSLSLNELHQRLEKENGQSSNIS</sequence>
<evidence type="ECO:0000313" key="2">
    <source>
        <dbReference type="WBParaSite" id="PS1159_v2.g280.t1"/>
    </source>
</evidence>